<dbReference type="Gene3D" id="3.10.110.10">
    <property type="entry name" value="Ubiquitin Conjugating Enzyme"/>
    <property type="match status" value="1"/>
</dbReference>
<dbReference type="InterPro" id="IPR017441">
    <property type="entry name" value="Protein_kinase_ATP_BS"/>
</dbReference>
<dbReference type="InterPro" id="IPR000719">
    <property type="entry name" value="Prot_kinase_dom"/>
</dbReference>
<dbReference type="GO" id="GO:0005634">
    <property type="term" value="C:nucleus"/>
    <property type="evidence" value="ECO:0007669"/>
    <property type="project" value="TreeGrafter"/>
</dbReference>
<feature type="binding site" evidence="10">
    <location>
        <position position="511"/>
    </location>
    <ligand>
        <name>ATP</name>
        <dbReference type="ChEBI" id="CHEBI:30616"/>
    </ligand>
</feature>
<accession>A0A016UZU6</accession>
<dbReference type="GO" id="GO:1990625">
    <property type="term" value="P:negative regulation of cytoplasmic translational initiation in response to stress"/>
    <property type="evidence" value="ECO:0007669"/>
    <property type="project" value="TreeGrafter"/>
</dbReference>
<dbReference type="GO" id="GO:0005524">
    <property type="term" value="F:ATP binding"/>
    <property type="evidence" value="ECO:0007669"/>
    <property type="project" value="UniProtKB-UniRule"/>
</dbReference>
<evidence type="ECO:0000259" key="14">
    <source>
        <dbReference type="PROSITE" id="PS50908"/>
    </source>
</evidence>
<dbReference type="Proteomes" id="UP000024635">
    <property type="component" value="Unassembled WGS sequence"/>
</dbReference>
<dbReference type="InterPro" id="IPR011009">
    <property type="entry name" value="Kinase-like_dom_sf"/>
</dbReference>
<evidence type="ECO:0000256" key="2">
    <source>
        <dbReference type="ARBA" id="ARBA00022527"/>
    </source>
</evidence>
<feature type="domain" description="Protein kinase" evidence="13">
    <location>
        <begin position="482"/>
        <end position="910"/>
    </location>
</feature>
<name>A0A016UZU6_9BILA</name>
<feature type="coiled-coil region" evidence="11">
    <location>
        <begin position="145"/>
        <end position="173"/>
    </location>
</feature>
<evidence type="ECO:0000256" key="1">
    <source>
        <dbReference type="ARBA" id="ARBA00012513"/>
    </source>
</evidence>
<evidence type="ECO:0000313" key="15">
    <source>
        <dbReference type="EMBL" id="EYC20506.1"/>
    </source>
</evidence>
<gene>
    <name evidence="15" type="primary">Acey_s0021.g248</name>
    <name evidence="15" type="synonym">Acey-gcn-2</name>
    <name evidence="15" type="ORF">Y032_0021g248</name>
</gene>
<dbReference type="Pfam" id="PF00069">
    <property type="entry name" value="Pkinase"/>
    <property type="match status" value="2"/>
</dbReference>
<evidence type="ECO:0000256" key="3">
    <source>
        <dbReference type="ARBA" id="ARBA00022679"/>
    </source>
</evidence>
<dbReference type="Gene3D" id="3.30.930.10">
    <property type="entry name" value="Bira Bifunctional Protein, Domain 2"/>
    <property type="match status" value="1"/>
</dbReference>
<dbReference type="PROSITE" id="PS00108">
    <property type="entry name" value="PROTEIN_KINASE_ST"/>
    <property type="match status" value="1"/>
</dbReference>
<keyword evidence="3" id="KW-0808">Transferase</keyword>
<dbReference type="PROSITE" id="PS00107">
    <property type="entry name" value="PROTEIN_KINASE_ATP"/>
    <property type="match status" value="1"/>
</dbReference>
<evidence type="ECO:0000256" key="8">
    <source>
        <dbReference type="ARBA" id="ARBA00047899"/>
    </source>
</evidence>
<dbReference type="InterPro" id="IPR041715">
    <property type="entry name" value="HisRS-like_core"/>
</dbReference>
<evidence type="ECO:0000256" key="11">
    <source>
        <dbReference type="SAM" id="Coils"/>
    </source>
</evidence>
<proteinExistence type="inferred from homology"/>
<feature type="domain" description="RWD" evidence="14">
    <location>
        <begin position="11"/>
        <end position="123"/>
    </location>
</feature>
<evidence type="ECO:0000256" key="12">
    <source>
        <dbReference type="SAM" id="MobiDB-lite"/>
    </source>
</evidence>
<feature type="region of interest" description="Disordered" evidence="12">
    <location>
        <begin position="556"/>
        <end position="577"/>
    </location>
</feature>
<dbReference type="SMART" id="SM00220">
    <property type="entry name" value="S_TKc"/>
    <property type="match status" value="1"/>
</dbReference>
<evidence type="ECO:0000256" key="10">
    <source>
        <dbReference type="PROSITE-ProRule" id="PRU10141"/>
    </source>
</evidence>
<keyword evidence="11" id="KW-0175">Coiled coil</keyword>
<comment type="caution">
    <text evidence="15">The sequence shown here is derived from an EMBL/GenBank/DDBJ whole genome shotgun (WGS) entry which is preliminary data.</text>
</comment>
<evidence type="ECO:0000256" key="5">
    <source>
        <dbReference type="ARBA" id="ARBA00022777"/>
    </source>
</evidence>
<dbReference type="InterPro" id="IPR016135">
    <property type="entry name" value="UBQ-conjugating_enzyme/RWD"/>
</dbReference>
<dbReference type="GO" id="GO:0004694">
    <property type="term" value="F:eukaryotic translation initiation factor 2alpha kinase activity"/>
    <property type="evidence" value="ECO:0007669"/>
    <property type="project" value="TreeGrafter"/>
</dbReference>
<comment type="similarity">
    <text evidence="7">Belongs to the protein kinase superfamily. Ser/Thr protein kinase family. GCN2 subfamily.</text>
</comment>
<dbReference type="SMART" id="SM00591">
    <property type="entry name" value="RWD"/>
    <property type="match status" value="1"/>
</dbReference>
<evidence type="ECO:0000256" key="7">
    <source>
        <dbReference type="ARBA" id="ARBA00037982"/>
    </source>
</evidence>
<dbReference type="InterPro" id="IPR006575">
    <property type="entry name" value="RWD_dom"/>
</dbReference>
<dbReference type="PANTHER" id="PTHR11042">
    <property type="entry name" value="EUKARYOTIC TRANSLATION INITIATION FACTOR 2-ALPHA KINASE EIF2-ALPHA KINASE -RELATED"/>
    <property type="match status" value="1"/>
</dbReference>
<dbReference type="SUPFAM" id="SSF55681">
    <property type="entry name" value="Class II aaRS and biotin synthetases"/>
    <property type="match status" value="1"/>
</dbReference>
<dbReference type="GO" id="GO:0009893">
    <property type="term" value="P:positive regulation of metabolic process"/>
    <property type="evidence" value="ECO:0007669"/>
    <property type="project" value="UniProtKB-ARBA"/>
</dbReference>
<dbReference type="Gene3D" id="3.30.200.20">
    <property type="entry name" value="Phosphorylase Kinase, domain 1"/>
    <property type="match status" value="1"/>
</dbReference>
<comment type="catalytic activity">
    <reaction evidence="8">
        <text>L-threonyl-[protein] + ATP = O-phospho-L-threonyl-[protein] + ADP + H(+)</text>
        <dbReference type="Rhea" id="RHEA:46608"/>
        <dbReference type="Rhea" id="RHEA-COMP:11060"/>
        <dbReference type="Rhea" id="RHEA-COMP:11605"/>
        <dbReference type="ChEBI" id="CHEBI:15378"/>
        <dbReference type="ChEBI" id="CHEBI:30013"/>
        <dbReference type="ChEBI" id="CHEBI:30616"/>
        <dbReference type="ChEBI" id="CHEBI:61977"/>
        <dbReference type="ChEBI" id="CHEBI:456216"/>
        <dbReference type="EC" id="2.7.11.1"/>
    </reaction>
</comment>
<dbReference type="PROSITE" id="PS50011">
    <property type="entry name" value="PROTEIN_KINASE_DOM"/>
    <property type="match status" value="1"/>
</dbReference>
<keyword evidence="6 10" id="KW-0067">ATP-binding</keyword>
<dbReference type="EMBL" id="JARK01001357">
    <property type="protein sequence ID" value="EYC20506.1"/>
    <property type="molecule type" value="Genomic_DNA"/>
</dbReference>
<feature type="compositionally biased region" description="Polar residues" evidence="12">
    <location>
        <begin position="644"/>
        <end position="669"/>
    </location>
</feature>
<dbReference type="Pfam" id="PF05773">
    <property type="entry name" value="RWD"/>
    <property type="match status" value="1"/>
</dbReference>
<evidence type="ECO:0000256" key="6">
    <source>
        <dbReference type="ARBA" id="ARBA00022840"/>
    </source>
</evidence>
<dbReference type="Pfam" id="PF13393">
    <property type="entry name" value="tRNA-synt_His"/>
    <property type="match status" value="1"/>
</dbReference>
<dbReference type="OrthoDB" id="5915312at2759"/>
<dbReference type="CDD" id="cd23823">
    <property type="entry name" value="RWD_GCN2"/>
    <property type="match status" value="1"/>
</dbReference>
<dbReference type="STRING" id="53326.A0A016UZU6"/>
<feature type="compositionally biased region" description="Low complexity" evidence="12">
    <location>
        <begin position="560"/>
        <end position="572"/>
    </location>
</feature>
<evidence type="ECO:0000313" key="16">
    <source>
        <dbReference type="Proteomes" id="UP000024635"/>
    </source>
</evidence>
<evidence type="ECO:0000256" key="9">
    <source>
        <dbReference type="ARBA" id="ARBA00048679"/>
    </source>
</evidence>
<dbReference type="Gene3D" id="1.10.510.10">
    <property type="entry name" value="Transferase(Phosphotransferase) domain 1"/>
    <property type="match status" value="1"/>
</dbReference>
<dbReference type="InterPro" id="IPR050339">
    <property type="entry name" value="CC_SR_Kinase"/>
</dbReference>
<keyword evidence="16" id="KW-1185">Reference proteome</keyword>
<dbReference type="InterPro" id="IPR045864">
    <property type="entry name" value="aa-tRNA-synth_II/BPL/LPL"/>
</dbReference>
<dbReference type="SUPFAM" id="SSF54495">
    <property type="entry name" value="UBC-like"/>
    <property type="match status" value="1"/>
</dbReference>
<dbReference type="SUPFAM" id="SSF56112">
    <property type="entry name" value="Protein kinase-like (PK-like)"/>
    <property type="match status" value="2"/>
</dbReference>
<protein>
    <recommendedName>
        <fullName evidence="1">non-specific serine/threonine protein kinase</fullName>
        <ecNumber evidence="1">2.7.11.1</ecNumber>
    </recommendedName>
</protein>
<keyword evidence="5" id="KW-0418">Kinase</keyword>
<dbReference type="PANTHER" id="PTHR11042:SF136">
    <property type="entry name" value="EIF-2-ALPHA KINASE GCN2"/>
    <property type="match status" value="1"/>
</dbReference>
<dbReference type="PROSITE" id="PS50908">
    <property type="entry name" value="RWD"/>
    <property type="match status" value="1"/>
</dbReference>
<keyword evidence="2" id="KW-0723">Serine/threonine-protein kinase</keyword>
<feature type="region of interest" description="Disordered" evidence="12">
    <location>
        <begin position="617"/>
        <end position="694"/>
    </location>
</feature>
<dbReference type="InterPro" id="IPR008271">
    <property type="entry name" value="Ser/Thr_kinase_AS"/>
</dbReference>
<comment type="catalytic activity">
    <reaction evidence="9">
        <text>L-seryl-[protein] + ATP = O-phospho-L-seryl-[protein] + ADP + H(+)</text>
        <dbReference type="Rhea" id="RHEA:17989"/>
        <dbReference type="Rhea" id="RHEA-COMP:9863"/>
        <dbReference type="Rhea" id="RHEA-COMP:11604"/>
        <dbReference type="ChEBI" id="CHEBI:15378"/>
        <dbReference type="ChEBI" id="CHEBI:29999"/>
        <dbReference type="ChEBI" id="CHEBI:30616"/>
        <dbReference type="ChEBI" id="CHEBI:83421"/>
        <dbReference type="ChEBI" id="CHEBI:456216"/>
        <dbReference type="EC" id="2.7.11.1"/>
    </reaction>
</comment>
<dbReference type="FunFam" id="3.10.110.10:FF:000050">
    <property type="entry name" value="eIF-2-alpha kinase GCN2"/>
    <property type="match status" value="1"/>
</dbReference>
<evidence type="ECO:0000259" key="13">
    <source>
        <dbReference type="PROSITE" id="PS50011"/>
    </source>
</evidence>
<evidence type="ECO:0000256" key="4">
    <source>
        <dbReference type="ARBA" id="ARBA00022741"/>
    </source>
</evidence>
<organism evidence="15 16">
    <name type="scientific">Ancylostoma ceylanicum</name>
    <dbReference type="NCBI Taxonomy" id="53326"/>
    <lineage>
        <taxon>Eukaryota</taxon>
        <taxon>Metazoa</taxon>
        <taxon>Ecdysozoa</taxon>
        <taxon>Nematoda</taxon>
        <taxon>Chromadorea</taxon>
        <taxon>Rhabditida</taxon>
        <taxon>Rhabditina</taxon>
        <taxon>Rhabditomorpha</taxon>
        <taxon>Strongyloidea</taxon>
        <taxon>Ancylostomatidae</taxon>
        <taxon>Ancylostomatinae</taxon>
        <taxon>Ancylostoma</taxon>
    </lineage>
</organism>
<dbReference type="GO" id="GO:0005829">
    <property type="term" value="C:cytosol"/>
    <property type="evidence" value="ECO:0007669"/>
    <property type="project" value="TreeGrafter"/>
</dbReference>
<reference evidence="16" key="1">
    <citation type="journal article" date="2015" name="Nat. Genet.">
        <title>The genome and transcriptome of the zoonotic hookworm Ancylostoma ceylanicum identify infection-specific gene families.</title>
        <authorList>
            <person name="Schwarz E.M."/>
            <person name="Hu Y."/>
            <person name="Antoshechkin I."/>
            <person name="Miller M.M."/>
            <person name="Sternberg P.W."/>
            <person name="Aroian R.V."/>
        </authorList>
    </citation>
    <scope>NUCLEOTIDE SEQUENCE</scope>
    <source>
        <strain evidence="16">HY135</strain>
    </source>
</reference>
<sequence length="1302" mass="148171">MESSCRQCQLDEKLALQAIFGDDATFRKNAWDTWSPLEVTIRLEPLHTGAEESRTFVHADLHVQCSEAYPYTKPTVDVKNVKGLSDASVKELLLTLKKKCGELIGSPMILELCDEMRKFLYERNKPPPGSFHDLMLRSKENQDFLLEQEKLCNEAKEVKALAEERERQQLEAEWRKEVNENDASQSVAVKKDVVIRCVGRREIHVSPKLVTRPRHPLCTEWFGYDRGQLILVSEFTLKWSQEEKTIKDTKYSTLLKKLEVVEVLGRSLCGTKTDEQTLIPYHFIHVDKESLTPFSFHVKIYVAQKVSADEENFLNCCDRVRREDFLRRLAASSVCALRYLHDQKSAHGYIVPHSLWFGKSSLRFSDYCLKRPLLSLCEFFYFYTGQVKYYNTAEEKNSRTRDLRDLGTLFKEIMTMGDFVSGEDSMEQLNSFIETCESAKNIDELVQHPYINNNTIVFESDDSFDSRHVAVQQKDTRLMKDFIIQKYLGKGAFGHVIQARNKLDWSDYAVKCITLNPLDDQMTRKITREAKLFSKLNHPNVVRYFNAWIETVKAARPKRSSFSPPRQSSFSPPRDDALKKLNLEDDSLLPSRLQNLELAAEGLEVDANEWTASCRGLQPCSQSSSDDSSEEDSSEPQCFDRNPEPSSDSVSVLFENSSSVSGTPDTSAMPNVEIESESDFSPVKEQELSKILSPPRSPGFPLRVLYIQMEYCGGGTLRKYIDDGHLVGNPRNIWKMFSEILCGLDYVHRQGMIHRDIKPLNILLDIDGHVKIGDFGLATKDLLLKQQTTAVPCASESQEQALTRDIGTETYMAPELNDVTNTKPYTAKIDVYSTGIVFFEMVYRSVTTGMGRITIINDLKHSLMFPDDFGEGFSAVQVKHVKQLIKWMMDPVADKRPTVEELMRDDHIPLVDDEDKQFKKIFTQAIKNRNRTYHWMLDAISKQEHPAARTYCFDQDICKEEFACARDGYIDRLKGDLSSILQMHTFVPLNTHLLVPKSQNAQECCKSMRSKPAVLVDSQGYAVMLPMDLRQNFVRFCARNSINRTKRYVFDRVFAKNDTKEGVHPSEIWECSIDTVGLATCASTLTADLLTLVTEIASKILSGYKCTLRIGHLNLIDAVLKQAGISADKKPKVLQSMQNGEYGYVHTHTSKIFESLAKHVGEKNARRLLAALPRESSLSVFKEKCRALLRSKNEKVREATSAAISEMEQVAELLAHASEPDSVDILFDGAVVYRPTTFTDGIVFSLSCAVPNVKRNGTTDVVVLVGAPSARWGKVEEKLSHRICACDREFSEKYEQRGYWMR</sequence>
<keyword evidence="4 10" id="KW-0547">Nucleotide-binding</keyword>
<dbReference type="EC" id="2.7.11.1" evidence="1"/>